<sequence length="79" mass="9434">MLLHYPNVAQITQALRQLLKIEELLTPGLCVADSESYSLENILDKDFEFAFILDDDWTHRPLEIVPNFLDWIEMWRSRR</sequence>
<evidence type="ECO:0000313" key="1">
    <source>
        <dbReference type="EMBL" id="EMA48125.1"/>
    </source>
</evidence>
<dbReference type="AlphaFoldDB" id="M0MUJ7"/>
<proteinExistence type="predicted"/>
<gene>
    <name evidence="1" type="ORF">C450_20246</name>
</gene>
<evidence type="ECO:0000313" key="2">
    <source>
        <dbReference type="Proteomes" id="UP000011625"/>
    </source>
</evidence>
<organism evidence="1 2">
    <name type="scientific">Halococcus salifodinae DSM 8989</name>
    <dbReference type="NCBI Taxonomy" id="1227456"/>
    <lineage>
        <taxon>Archaea</taxon>
        <taxon>Methanobacteriati</taxon>
        <taxon>Methanobacteriota</taxon>
        <taxon>Stenosarchaea group</taxon>
        <taxon>Halobacteria</taxon>
        <taxon>Halobacteriales</taxon>
        <taxon>Halococcaceae</taxon>
        <taxon>Halococcus</taxon>
    </lineage>
</organism>
<protein>
    <submittedName>
        <fullName evidence="1">Uncharacterized protein</fullName>
    </submittedName>
</protein>
<reference evidence="1 2" key="1">
    <citation type="journal article" date="2014" name="PLoS Genet.">
        <title>Phylogenetically driven sequencing of extremely halophilic archaea reveals strategies for static and dynamic osmo-response.</title>
        <authorList>
            <person name="Becker E.A."/>
            <person name="Seitzer P.M."/>
            <person name="Tritt A."/>
            <person name="Larsen D."/>
            <person name="Krusor M."/>
            <person name="Yao A.I."/>
            <person name="Wu D."/>
            <person name="Madern D."/>
            <person name="Eisen J.A."/>
            <person name="Darling A.E."/>
            <person name="Facciotti M.T."/>
        </authorList>
    </citation>
    <scope>NUCLEOTIDE SEQUENCE [LARGE SCALE GENOMIC DNA]</scope>
    <source>
        <strain evidence="1 2">DSM 8989</strain>
    </source>
</reference>
<accession>M0MUJ7</accession>
<dbReference type="Proteomes" id="UP000011625">
    <property type="component" value="Unassembled WGS sequence"/>
</dbReference>
<keyword evidence="2" id="KW-1185">Reference proteome</keyword>
<comment type="caution">
    <text evidence="1">The sequence shown here is derived from an EMBL/GenBank/DDBJ whole genome shotgun (WGS) entry which is preliminary data.</text>
</comment>
<dbReference type="EMBL" id="AOME01000103">
    <property type="protein sequence ID" value="EMA48125.1"/>
    <property type="molecule type" value="Genomic_DNA"/>
</dbReference>
<name>M0MUJ7_9EURY</name>